<keyword evidence="1" id="KW-0547">Nucleotide-binding</keyword>
<sequence length="46" mass="5077">MAFDLVTILKYRGSYPPGIGVGRGEGVNANPRFPYRSPQQHYVPVA</sequence>
<comment type="caution">
    <text evidence="1">The sequence shown here is derived from an EMBL/GenBank/DDBJ whole genome shotgun (WGS) entry which is preliminary data.</text>
</comment>
<keyword evidence="1" id="KW-0347">Helicase</keyword>
<organism evidence="1 2">
    <name type="scientific">Corchorus olitorius</name>
    <dbReference type="NCBI Taxonomy" id="93759"/>
    <lineage>
        <taxon>Eukaryota</taxon>
        <taxon>Viridiplantae</taxon>
        <taxon>Streptophyta</taxon>
        <taxon>Embryophyta</taxon>
        <taxon>Tracheophyta</taxon>
        <taxon>Spermatophyta</taxon>
        <taxon>Magnoliopsida</taxon>
        <taxon>eudicotyledons</taxon>
        <taxon>Gunneridae</taxon>
        <taxon>Pentapetalae</taxon>
        <taxon>rosids</taxon>
        <taxon>malvids</taxon>
        <taxon>Malvales</taxon>
        <taxon>Malvaceae</taxon>
        <taxon>Grewioideae</taxon>
        <taxon>Apeibeae</taxon>
        <taxon>Corchorus</taxon>
    </lineage>
</organism>
<keyword evidence="1" id="KW-0067">ATP-binding</keyword>
<reference evidence="2" key="1">
    <citation type="submission" date="2013-09" db="EMBL/GenBank/DDBJ databases">
        <title>Corchorus olitorius genome sequencing.</title>
        <authorList>
            <person name="Alam M."/>
            <person name="Haque M.S."/>
            <person name="Islam M.S."/>
            <person name="Emdad E.M."/>
            <person name="Islam M.M."/>
            <person name="Ahmed B."/>
            <person name="Halim A."/>
            <person name="Hossen Q.M.M."/>
            <person name="Hossain M.Z."/>
            <person name="Ahmed R."/>
            <person name="Khan M.M."/>
            <person name="Islam R."/>
            <person name="Rashid M.M."/>
            <person name="Khan S.A."/>
            <person name="Rahman M.S."/>
            <person name="Alam M."/>
            <person name="Yahiya A.S."/>
            <person name="Khan M.S."/>
            <person name="Azam M.S."/>
            <person name="Haque T."/>
            <person name="Lashkar M.Z.H."/>
            <person name="Akhand A.I."/>
            <person name="Morshed G."/>
            <person name="Roy S."/>
            <person name="Uddin K.S."/>
            <person name="Rabeya T."/>
            <person name="Hossain A.S."/>
            <person name="Chowdhury A."/>
            <person name="Snigdha A.R."/>
            <person name="Mortoza M.S."/>
            <person name="Matin S.A."/>
            <person name="Hoque S.M.E."/>
            <person name="Islam M.K."/>
            <person name="Roy D.K."/>
            <person name="Haider R."/>
            <person name="Moosa M.M."/>
            <person name="Elias S.M."/>
            <person name="Hasan A.M."/>
            <person name="Jahan S."/>
            <person name="Shafiuddin M."/>
            <person name="Mahmood N."/>
            <person name="Shommy N.S."/>
        </authorList>
    </citation>
    <scope>NUCLEOTIDE SEQUENCE [LARGE SCALE GENOMIC DNA]</scope>
    <source>
        <strain evidence="2">cv. O-4</strain>
    </source>
</reference>
<evidence type="ECO:0000313" key="1">
    <source>
        <dbReference type="EMBL" id="OMO91461.1"/>
    </source>
</evidence>
<dbReference type="GO" id="GO:0004386">
    <property type="term" value="F:helicase activity"/>
    <property type="evidence" value="ECO:0007669"/>
    <property type="project" value="UniProtKB-KW"/>
</dbReference>
<gene>
    <name evidence="1" type="ORF">COLO4_18370</name>
</gene>
<accession>A0A1R3J9F6</accession>
<dbReference type="Proteomes" id="UP000187203">
    <property type="component" value="Unassembled WGS sequence"/>
</dbReference>
<proteinExistence type="predicted"/>
<keyword evidence="1" id="KW-0378">Hydrolase</keyword>
<evidence type="ECO:0000313" key="2">
    <source>
        <dbReference type="Proteomes" id="UP000187203"/>
    </source>
</evidence>
<dbReference type="AlphaFoldDB" id="A0A1R3J9F6"/>
<name>A0A1R3J9F6_9ROSI</name>
<keyword evidence="2" id="KW-1185">Reference proteome</keyword>
<dbReference type="EMBL" id="AWUE01016450">
    <property type="protein sequence ID" value="OMO91461.1"/>
    <property type="molecule type" value="Genomic_DNA"/>
</dbReference>
<protein>
    <submittedName>
        <fullName evidence="1">Dead box ATP-dependent RNA helicase</fullName>
    </submittedName>
</protein>